<organism evidence="3 4">
    <name type="scientific">Methylorubrum extorquens (strain DSM 6343 / CIP 106787 / DM4)</name>
    <name type="common">Methylobacterium extorquens</name>
    <dbReference type="NCBI Taxonomy" id="661410"/>
    <lineage>
        <taxon>Bacteria</taxon>
        <taxon>Pseudomonadati</taxon>
        <taxon>Pseudomonadota</taxon>
        <taxon>Alphaproteobacteria</taxon>
        <taxon>Hyphomicrobiales</taxon>
        <taxon>Methylobacteriaceae</taxon>
        <taxon>Methylorubrum</taxon>
    </lineage>
</organism>
<evidence type="ECO:0000256" key="2">
    <source>
        <dbReference type="SAM" id="SignalP"/>
    </source>
</evidence>
<evidence type="ECO:0000313" key="4">
    <source>
        <dbReference type="Proteomes" id="UP000008070"/>
    </source>
</evidence>
<gene>
    <name evidence="3" type="ORF">METD_I3657</name>
</gene>
<accession>C7C9U4</accession>
<keyword evidence="2" id="KW-0732">Signal</keyword>
<dbReference type="HOGENOM" id="CLU_1784609_0_0_5"/>
<dbReference type="RefSeq" id="WP_015823182.1">
    <property type="nucleotide sequence ID" value="NC_012988.1"/>
</dbReference>
<name>C7C9U4_METED</name>
<proteinExistence type="predicted"/>
<feature type="region of interest" description="Disordered" evidence="1">
    <location>
        <begin position="102"/>
        <end position="145"/>
    </location>
</feature>
<feature type="signal peptide" evidence="2">
    <location>
        <begin position="1"/>
        <end position="26"/>
    </location>
</feature>
<dbReference type="GeneID" id="72993175"/>
<dbReference type="AlphaFoldDB" id="C7C9U4"/>
<feature type="compositionally biased region" description="Low complexity" evidence="1">
    <location>
        <begin position="118"/>
        <end position="134"/>
    </location>
</feature>
<protein>
    <submittedName>
        <fullName evidence="3">Uncharacterized protein</fullName>
    </submittedName>
</protein>
<dbReference type="EMBL" id="FP103042">
    <property type="protein sequence ID" value="CAX25296.1"/>
    <property type="molecule type" value="Genomic_DNA"/>
</dbReference>
<sequence length="145" mass="15015">MTRRGRAGRAGLGLALLFAAGLPARAAEVTLGSSRFELPGMFEGWTRREAGDGPVFERLFEPTAPRGRKGAALLIVAKPKPASGRFDETFSAFVRSLKQIPPGEKPLTAKAGETLTGTASASSSAAAARPTARAWRPGISGSPPG</sequence>
<feature type="chain" id="PRO_5002975907" evidence="2">
    <location>
        <begin position="27"/>
        <end position="145"/>
    </location>
</feature>
<dbReference type="Proteomes" id="UP000008070">
    <property type="component" value="Chromosome"/>
</dbReference>
<dbReference type="KEGG" id="mdi:METDI3657"/>
<evidence type="ECO:0000256" key="1">
    <source>
        <dbReference type="SAM" id="MobiDB-lite"/>
    </source>
</evidence>
<evidence type="ECO:0000313" key="3">
    <source>
        <dbReference type="EMBL" id="CAX25296.1"/>
    </source>
</evidence>
<reference evidence="4" key="1">
    <citation type="journal article" date="2009" name="PLoS ONE">
        <title>Methylobacterium genome sequences: a reference blueprint to investigate microbial metabolism of C1 compounds from natural and industrial sources.</title>
        <authorList>
            <person name="Vuilleumier S."/>
            <person name="Chistoserdova L."/>
            <person name="Lee M.-C."/>
            <person name="Bringel F."/>
            <person name="Lajus A."/>
            <person name="Zhou Y."/>
            <person name="Gourion B."/>
            <person name="Barbe V."/>
            <person name="Chang J."/>
            <person name="Cruveiller S."/>
            <person name="Dossat C."/>
            <person name="Gillett W."/>
            <person name="Gruffaz C."/>
            <person name="Haugen E."/>
            <person name="Hourcade E."/>
            <person name="Levy R."/>
            <person name="Mangenot S."/>
            <person name="Muller E."/>
            <person name="Nadalig T."/>
            <person name="Pagni M."/>
            <person name="Penny C."/>
            <person name="Peyraud R."/>
            <person name="Robinson D.G."/>
            <person name="Roche D."/>
            <person name="Rouy Z."/>
            <person name="Saenampechek C."/>
            <person name="Salvignol G."/>
            <person name="Vallenet D."/>
            <person name="Wu Z."/>
            <person name="Marx C.J."/>
            <person name="Vorholt J.A."/>
            <person name="Olson M.V."/>
            <person name="Kaul R."/>
            <person name="Weissenbach J."/>
            <person name="Medigue C."/>
            <person name="Lidstrom M.E."/>
        </authorList>
    </citation>
    <scope>NUCLEOTIDE SEQUENCE [LARGE SCALE GENOMIC DNA]</scope>
    <source>
        <strain evidence="4">DSM 6343 / CIP 106787 / DM4</strain>
    </source>
</reference>